<comment type="caution">
    <text evidence="6">The sequence shown here is derived from an EMBL/GenBank/DDBJ whole genome shotgun (WGS) entry which is preliminary data.</text>
</comment>
<feature type="compositionally biased region" description="Low complexity" evidence="4">
    <location>
        <begin position="626"/>
        <end position="639"/>
    </location>
</feature>
<evidence type="ECO:0000256" key="1">
    <source>
        <dbReference type="ARBA" id="ARBA00006080"/>
    </source>
</evidence>
<evidence type="ECO:0000313" key="7">
    <source>
        <dbReference type="Proteomes" id="UP000694240"/>
    </source>
</evidence>
<comment type="similarity">
    <text evidence="1 3">Belongs to the VPS51 family.</text>
</comment>
<dbReference type="EMBL" id="JAEFBK010000011">
    <property type="protein sequence ID" value="KAG7553283.1"/>
    <property type="molecule type" value="Genomic_DNA"/>
</dbReference>
<dbReference type="GO" id="GO:1990745">
    <property type="term" value="C:EARP complex"/>
    <property type="evidence" value="ECO:0007669"/>
    <property type="project" value="TreeGrafter"/>
</dbReference>
<keyword evidence="3" id="KW-0333">Golgi apparatus</keyword>
<dbReference type="GO" id="GO:0000938">
    <property type="term" value="C:GARP complex"/>
    <property type="evidence" value="ECO:0007669"/>
    <property type="project" value="UniProtKB-UniRule"/>
</dbReference>
<evidence type="ECO:0000259" key="5">
    <source>
        <dbReference type="Pfam" id="PF15469"/>
    </source>
</evidence>
<comment type="subunit">
    <text evidence="3">Component of the Golgi-associated retrograde protein (GARP) complex.</text>
</comment>
<reference evidence="6 7" key="1">
    <citation type="submission" date="2020-12" db="EMBL/GenBank/DDBJ databases">
        <title>Concerted genomic and epigenomic changes stabilize Arabidopsis allopolyploids.</title>
        <authorList>
            <person name="Chen Z."/>
        </authorList>
    </citation>
    <scope>NUCLEOTIDE SEQUENCE [LARGE SCALE GENOMIC DNA]</scope>
    <source>
        <strain evidence="6">Allo738</strain>
        <tissue evidence="6">Leaf</tissue>
    </source>
</reference>
<dbReference type="PANTHER" id="PTHR15954:SF4">
    <property type="entry name" value="VACUOLAR PROTEIN SORTING-ASSOCIATED PROTEIN 51 HOMOLOG"/>
    <property type="match status" value="1"/>
</dbReference>
<evidence type="ECO:0000256" key="3">
    <source>
        <dbReference type="RuleBase" id="RU368010"/>
    </source>
</evidence>
<dbReference type="GO" id="GO:0005829">
    <property type="term" value="C:cytosol"/>
    <property type="evidence" value="ECO:0007669"/>
    <property type="project" value="GOC"/>
</dbReference>
<sequence length="784" mass="89149">MAAEAAPMDEKAKRMRDLLSSFYAPDPSITTSNSSINASFDNINSTSFDADQYMDLMIKKSNLEVLLQRHVQMAAEIKNLDTDLQMLVYENYNKFISATDTIKRMKSNIFGMEGNMDQLLQKIMSVQSRSDGVNTSLFEKREHIEKLHRTRNLLRKVQFIYDLPARLQKCIKSEAYGDAVRFYTGAMPILKVYGDTSFQDCRRASEEAIEIIIKNLQTKLFSDSESIQARAEAAVLLKQLDVPVDSLKAKLLEKLEQSLDGLQIKPEEASKLVEHDDSSNDTESNDQHPAKIHEDAVRGFSEAMRAYREIFPDSEERLFKLARALTAMHFENMELYIRKRVSAADFLGIFRIIWEDVVLMDEVLPEAALSDLSAEAAQVTLKQFVARTFSHLQQDISDTLLKFDINQKEAVEGEVLKVILEASQKAVLQGTTNIFQDFRQLLDENAGIFIKMRDLISGWIQKGFQDFFRSLEAQFLVLSGKTSSSNDIEGKSSDKIHAGLILVLAQLSVFIEQKVIPRVTEEIAASFSGGNSQAFENGPAFIPGELCRVFHAASEKLLQHYIDTRTQKVSVLLRKRFKTPNWVKHKEPREVHMYVDMFLHELEEVGKEVKQVLPQGTFRKHKRTDSNGSNTTTSSRSNTLHSDKMTRSNSQRARSQLFETHLAKLFKQKVEIFTKVEFTQESVVTTTVKLCLKSLQEYVRLQTFNRSGFQQIQLDIQFLKAPLKETVEDEAAIDFLLDEVIVAASERCLDVIPLEPPILDKLIQAKLAKSKEHNNNNNNNTVSS</sequence>
<dbReference type="AlphaFoldDB" id="A0A8T1Z5D2"/>
<feature type="domain" description="Exocyst complex component EXOC2/Sec5 N-terminal" evidence="5">
    <location>
        <begin position="378"/>
        <end position="615"/>
    </location>
</feature>
<protein>
    <recommendedName>
        <fullName evidence="3">Vacuolar protein sorting-associated protein 51 homolog</fullName>
    </recommendedName>
</protein>
<evidence type="ECO:0000256" key="4">
    <source>
        <dbReference type="SAM" id="MobiDB-lite"/>
    </source>
</evidence>
<feature type="region of interest" description="Disordered" evidence="4">
    <location>
        <begin position="614"/>
        <end position="651"/>
    </location>
</feature>
<feature type="region of interest" description="Disordered" evidence="4">
    <location>
        <begin position="272"/>
        <end position="291"/>
    </location>
</feature>
<dbReference type="InterPro" id="IPR039481">
    <property type="entry name" value="EXOC2/Sec5_N_dom"/>
</dbReference>
<keyword evidence="2 3" id="KW-0813">Transport</keyword>
<dbReference type="GO" id="GO:0042147">
    <property type="term" value="P:retrograde transport, endosome to Golgi"/>
    <property type="evidence" value="ECO:0007669"/>
    <property type="project" value="UniProtKB-UniRule"/>
</dbReference>
<dbReference type="GO" id="GO:0007030">
    <property type="term" value="P:Golgi organization"/>
    <property type="evidence" value="ECO:0007669"/>
    <property type="project" value="UniProtKB-UniRule"/>
</dbReference>
<keyword evidence="7" id="KW-1185">Reference proteome</keyword>
<accession>A0A8T1Z5D2</accession>
<dbReference type="GO" id="GO:0007041">
    <property type="term" value="P:lysosomal transport"/>
    <property type="evidence" value="ECO:0007669"/>
    <property type="project" value="TreeGrafter"/>
</dbReference>
<dbReference type="InterPro" id="IPR014812">
    <property type="entry name" value="Vps51"/>
</dbReference>
<evidence type="ECO:0000313" key="6">
    <source>
        <dbReference type="EMBL" id="KAG7553283.1"/>
    </source>
</evidence>
<keyword evidence="3" id="KW-0653">Protein transport</keyword>
<proteinExistence type="inferred from homology"/>
<dbReference type="Proteomes" id="UP000694240">
    <property type="component" value="Chromosome 11"/>
</dbReference>
<gene>
    <name evidence="6" type="ORF">ISN45_Aa06g038210</name>
</gene>
<dbReference type="Pfam" id="PF15469">
    <property type="entry name" value="Sec5"/>
    <property type="match status" value="1"/>
</dbReference>
<dbReference type="GO" id="GO:0016020">
    <property type="term" value="C:membrane"/>
    <property type="evidence" value="ECO:0007669"/>
    <property type="project" value="TreeGrafter"/>
</dbReference>
<keyword evidence="3" id="KW-0445">Lipid transport</keyword>
<name>A0A8T1Z5D2_9BRAS</name>
<dbReference type="GO" id="GO:0015031">
    <property type="term" value="P:protein transport"/>
    <property type="evidence" value="ECO:0007669"/>
    <property type="project" value="UniProtKB-UniRule"/>
</dbReference>
<evidence type="ECO:0000256" key="2">
    <source>
        <dbReference type="ARBA" id="ARBA00022448"/>
    </source>
</evidence>
<dbReference type="PANTHER" id="PTHR15954">
    <property type="entry name" value="VACUOLAR PROTEIN SORTING-ASSOCIATED PROTEIN 51 HOMOLOG"/>
    <property type="match status" value="1"/>
</dbReference>
<comment type="function">
    <text evidence="3">Acts as component of the GARP complex that is involved in retrograde transport from early and late endosomes to the trans-Golgi network (TGN).</text>
</comment>
<dbReference type="GO" id="GO:0032456">
    <property type="term" value="P:endocytic recycling"/>
    <property type="evidence" value="ECO:0007669"/>
    <property type="project" value="TreeGrafter"/>
</dbReference>
<organism evidence="6 7">
    <name type="scientific">Arabidopsis thaliana x Arabidopsis arenosa</name>
    <dbReference type="NCBI Taxonomy" id="1240361"/>
    <lineage>
        <taxon>Eukaryota</taxon>
        <taxon>Viridiplantae</taxon>
        <taxon>Streptophyta</taxon>
        <taxon>Embryophyta</taxon>
        <taxon>Tracheophyta</taxon>
        <taxon>Spermatophyta</taxon>
        <taxon>Magnoliopsida</taxon>
        <taxon>eudicotyledons</taxon>
        <taxon>Gunneridae</taxon>
        <taxon>Pentapetalae</taxon>
        <taxon>rosids</taxon>
        <taxon>malvids</taxon>
        <taxon>Brassicales</taxon>
        <taxon>Brassicaceae</taxon>
        <taxon>Camelineae</taxon>
        <taxon>Arabidopsis</taxon>
    </lineage>
</organism>
<dbReference type="Pfam" id="PF08700">
    <property type="entry name" value="VPS51_Exo84_N"/>
    <property type="match status" value="1"/>
</dbReference>
<comment type="subcellular location">
    <subcellularLocation>
        <location evidence="3">Golgi apparatus</location>
        <location evidence="3">trans-Golgi network</location>
    </subcellularLocation>
</comment>
<dbReference type="GO" id="GO:0048193">
    <property type="term" value="P:Golgi vesicle transport"/>
    <property type="evidence" value="ECO:0007669"/>
    <property type="project" value="TreeGrafter"/>
</dbReference>
<dbReference type="GO" id="GO:0006869">
    <property type="term" value="P:lipid transport"/>
    <property type="evidence" value="ECO:0007669"/>
    <property type="project" value="UniProtKB-UniRule"/>
</dbReference>